<dbReference type="Proteomes" id="UP000233469">
    <property type="component" value="Unassembled WGS sequence"/>
</dbReference>
<evidence type="ECO:0008006" key="3">
    <source>
        <dbReference type="Google" id="ProtNLM"/>
    </source>
</evidence>
<dbReference type="SUPFAM" id="SSF56112">
    <property type="entry name" value="Protein kinase-like (PK-like)"/>
    <property type="match status" value="1"/>
</dbReference>
<reference evidence="1 2" key="1">
    <citation type="submission" date="2016-04" db="EMBL/GenBank/DDBJ databases">
        <title>Genome analyses suggest a sexual origin of heterokaryosis in a supposedly ancient asexual fungus.</title>
        <authorList>
            <person name="Ropars J."/>
            <person name="Sedzielewska K."/>
            <person name="Noel J."/>
            <person name="Charron P."/>
            <person name="Farinelli L."/>
            <person name="Marton T."/>
            <person name="Kruger M."/>
            <person name="Pelin A."/>
            <person name="Brachmann A."/>
            <person name="Corradi N."/>
        </authorList>
    </citation>
    <scope>NUCLEOTIDE SEQUENCE [LARGE SCALE GENOMIC DNA]</scope>
    <source>
        <strain evidence="1 2">C2</strain>
    </source>
</reference>
<dbReference type="Gene3D" id="1.10.510.10">
    <property type="entry name" value="Transferase(Phosphotransferase) domain 1"/>
    <property type="match status" value="1"/>
</dbReference>
<dbReference type="VEuPathDB" id="FungiDB:RhiirA1_390903"/>
<reference evidence="1 2" key="2">
    <citation type="submission" date="2017-10" db="EMBL/GenBank/DDBJ databases">
        <title>Extensive intraspecific genome diversity in a model arbuscular mycorrhizal fungus.</title>
        <authorList>
            <person name="Chen E.C.H."/>
            <person name="Morin E."/>
            <person name="Baudet D."/>
            <person name="Noel J."/>
            <person name="Ndikumana S."/>
            <person name="Charron P."/>
            <person name="St-Onge C."/>
            <person name="Giorgi J."/>
            <person name="Grigoriev I.V."/>
            <person name="Roux C."/>
            <person name="Martin F.M."/>
            <person name="Corradi N."/>
        </authorList>
    </citation>
    <scope>NUCLEOTIDE SEQUENCE [LARGE SCALE GENOMIC DNA]</scope>
    <source>
        <strain evidence="1 2">C2</strain>
    </source>
</reference>
<comment type="caution">
    <text evidence="1">The sequence shown here is derived from an EMBL/GenBank/DDBJ whole genome shotgun (WGS) entry which is preliminary data.</text>
</comment>
<accession>A0A2N1N226</accession>
<sequence>MSLSLETSVSLEHSGPRETYGKCSLCKRQRIATWCEKCDIMNMKECFPNWTSGNSKIDEFIRFTQLNAKESMDYLEWIDFNQFDLIKDINDKGAFSSIYSAVWTEGPKWNLDEEAEIWTRTGPIKVILKRLDNSHNISQEFVDQEICLGLRPGAVSGTPPVFSSLMLQCLDANPSNRPTASQLDEYLGNWITAICDDPNPSDLSDQFDTAEEIKFSNLENLNFNTFSNNEKAIYFSRPLWLID</sequence>
<proteinExistence type="predicted"/>
<organism evidence="1 2">
    <name type="scientific">Rhizophagus irregularis</name>
    <dbReference type="NCBI Taxonomy" id="588596"/>
    <lineage>
        <taxon>Eukaryota</taxon>
        <taxon>Fungi</taxon>
        <taxon>Fungi incertae sedis</taxon>
        <taxon>Mucoromycota</taxon>
        <taxon>Glomeromycotina</taxon>
        <taxon>Glomeromycetes</taxon>
        <taxon>Glomerales</taxon>
        <taxon>Glomeraceae</taxon>
        <taxon>Rhizophagus</taxon>
    </lineage>
</organism>
<dbReference type="VEuPathDB" id="FungiDB:FUN_025497"/>
<dbReference type="EMBL" id="LLXL01000903">
    <property type="protein sequence ID" value="PKK67919.1"/>
    <property type="molecule type" value="Genomic_DNA"/>
</dbReference>
<protein>
    <recommendedName>
        <fullName evidence="3">Serine-threonine/tyrosine-protein kinase catalytic domain-containing protein</fullName>
    </recommendedName>
</protein>
<dbReference type="AlphaFoldDB" id="A0A2N1N226"/>
<evidence type="ECO:0000313" key="1">
    <source>
        <dbReference type="EMBL" id="PKK67919.1"/>
    </source>
</evidence>
<gene>
    <name evidence="1" type="ORF">RhiirC2_834754</name>
</gene>
<evidence type="ECO:0000313" key="2">
    <source>
        <dbReference type="Proteomes" id="UP000233469"/>
    </source>
</evidence>
<name>A0A2N1N226_9GLOM</name>
<dbReference type="InterPro" id="IPR011009">
    <property type="entry name" value="Kinase-like_dom_sf"/>
</dbReference>
<dbReference type="VEuPathDB" id="FungiDB:RhiirFUN_024883"/>